<dbReference type="InterPro" id="IPR015421">
    <property type="entry name" value="PyrdxlP-dep_Trfase_major"/>
</dbReference>
<dbReference type="InterPro" id="IPR050477">
    <property type="entry name" value="GrpII_AminoAcid_Decarb"/>
</dbReference>
<keyword evidence="3" id="KW-0456">Lyase</keyword>
<dbReference type="WBParaSite" id="L893_g15375.t1">
    <property type="protein sequence ID" value="L893_g15375.t1"/>
    <property type="gene ID" value="L893_g15375"/>
</dbReference>
<dbReference type="GO" id="GO:0008117">
    <property type="term" value="F:sphinganine-1-phosphate aldolase activity"/>
    <property type="evidence" value="ECO:0007669"/>
    <property type="project" value="TreeGrafter"/>
</dbReference>
<dbReference type="GO" id="GO:0030149">
    <property type="term" value="P:sphingolipid catabolic process"/>
    <property type="evidence" value="ECO:0007669"/>
    <property type="project" value="TreeGrafter"/>
</dbReference>
<comment type="cofactor">
    <cofactor evidence="1">
        <name>pyridoxal 5'-phosphate</name>
        <dbReference type="ChEBI" id="CHEBI:597326"/>
    </cofactor>
</comment>
<accession>A0A1I7YDX6</accession>
<organism evidence="4 5">
    <name type="scientific">Steinernema glaseri</name>
    <dbReference type="NCBI Taxonomy" id="37863"/>
    <lineage>
        <taxon>Eukaryota</taxon>
        <taxon>Metazoa</taxon>
        <taxon>Ecdysozoa</taxon>
        <taxon>Nematoda</taxon>
        <taxon>Chromadorea</taxon>
        <taxon>Rhabditida</taxon>
        <taxon>Tylenchina</taxon>
        <taxon>Panagrolaimomorpha</taxon>
        <taxon>Strongyloidoidea</taxon>
        <taxon>Steinernematidae</taxon>
        <taxon>Steinernema</taxon>
    </lineage>
</organism>
<dbReference type="PANTHER" id="PTHR42735:SF6">
    <property type="entry name" value="SPHINGOSINE-1-PHOSPHATE LYASE 1"/>
    <property type="match status" value="1"/>
</dbReference>
<evidence type="ECO:0000256" key="3">
    <source>
        <dbReference type="ARBA" id="ARBA00023239"/>
    </source>
</evidence>
<dbReference type="Proteomes" id="UP000095287">
    <property type="component" value="Unplaced"/>
</dbReference>
<reference evidence="5" key="1">
    <citation type="submission" date="2016-11" db="UniProtKB">
        <authorList>
            <consortium name="WormBaseParasite"/>
        </authorList>
    </citation>
    <scope>IDENTIFICATION</scope>
</reference>
<evidence type="ECO:0000313" key="5">
    <source>
        <dbReference type="WBParaSite" id="L893_g15375.t1"/>
    </source>
</evidence>
<evidence type="ECO:0000256" key="1">
    <source>
        <dbReference type="ARBA" id="ARBA00001933"/>
    </source>
</evidence>
<keyword evidence="4" id="KW-1185">Reference proteome</keyword>
<protein>
    <submittedName>
        <fullName evidence="5">ABC transmembrane type-1 domain-containing protein</fullName>
    </submittedName>
</protein>
<evidence type="ECO:0000256" key="2">
    <source>
        <dbReference type="ARBA" id="ARBA00022898"/>
    </source>
</evidence>
<dbReference type="GO" id="GO:0005783">
    <property type="term" value="C:endoplasmic reticulum"/>
    <property type="evidence" value="ECO:0007669"/>
    <property type="project" value="TreeGrafter"/>
</dbReference>
<dbReference type="GO" id="GO:0016020">
    <property type="term" value="C:membrane"/>
    <property type="evidence" value="ECO:0007669"/>
    <property type="project" value="GOC"/>
</dbReference>
<dbReference type="PANTHER" id="PTHR42735">
    <property type="match status" value="1"/>
</dbReference>
<dbReference type="InterPro" id="IPR015424">
    <property type="entry name" value="PyrdxlP-dep_Trfase"/>
</dbReference>
<dbReference type="AlphaFoldDB" id="A0A1I7YDX6"/>
<keyword evidence="2" id="KW-0663">Pyridoxal phosphate</keyword>
<proteinExistence type="predicted"/>
<evidence type="ECO:0000313" key="4">
    <source>
        <dbReference type="Proteomes" id="UP000095287"/>
    </source>
</evidence>
<sequence length="227" mass="26155">MRLQDAGTLLVETYSTVNERIASRVDPVVLIVGVVAGTVTYLNVRRVLRRSDQPVLKRLSGWLFRQARWLPFVERRISKELQKTRRGIEQSIHQYDKEKVFIRELPDGAKSMEEILELADKYESMNTFDVDNGRVSGAVYTDRLDDHLELLTKVFNKYAYSNPLHPDVFPGCRKMEAEVIRMVSNLYHGGSESCGTVQLPFFATVLTPSSDDQRRYRVHNARLPRLP</sequence>
<name>A0A1I7YDX6_9BILA</name>
<dbReference type="Gene3D" id="3.40.640.10">
    <property type="entry name" value="Type I PLP-dependent aspartate aminotransferase-like (Major domain)"/>
    <property type="match status" value="1"/>
</dbReference>
<dbReference type="SUPFAM" id="SSF53383">
    <property type="entry name" value="PLP-dependent transferases"/>
    <property type="match status" value="1"/>
</dbReference>